<dbReference type="SUPFAM" id="SSF109604">
    <property type="entry name" value="HD-domain/PDEase-like"/>
    <property type="match status" value="1"/>
</dbReference>
<feature type="domain" description="HDOD" evidence="1">
    <location>
        <begin position="23"/>
        <end position="210"/>
    </location>
</feature>
<evidence type="ECO:0000313" key="3">
    <source>
        <dbReference type="Proteomes" id="UP000004931"/>
    </source>
</evidence>
<dbReference type="PANTHER" id="PTHR33525:SF3">
    <property type="entry name" value="RIBONUCLEASE Y"/>
    <property type="match status" value="1"/>
</dbReference>
<sequence>MNELLLPIKNEIITAIEKDQITLPTLPEVALQVREAAADPDIDVNKLSGVITNDAALTARIIKVANSPLLRASRAIEDLKMAVSRLGIDYTANLATGLAMQQMFQATSDIIDEKMREVWNSSTEVAGISHVLARHYTSLKPDQATLAGLIHKIGVLPVLTYAEDNRKLLKDIPMLDELIAMSYPEIGSKILQVWDFPEALRRVPEEHLQFDRVVDSVDYSDVVLVANLQSYVGTEHALTQMDWSSISAFNRLGLSHEINTHEAEDLSEDMEAAMTLLQG</sequence>
<organism evidence="2 3">
    <name type="scientific">marine gamma proteobacterium HTCC2143</name>
    <dbReference type="NCBI Taxonomy" id="247633"/>
    <lineage>
        <taxon>Bacteria</taxon>
        <taxon>Pseudomonadati</taxon>
        <taxon>Pseudomonadota</taxon>
        <taxon>Gammaproteobacteria</taxon>
        <taxon>Cellvibrionales</taxon>
        <taxon>Spongiibacteraceae</taxon>
        <taxon>BD1-7 clade</taxon>
    </lineage>
</organism>
<proteinExistence type="predicted"/>
<reference evidence="2 3" key="1">
    <citation type="journal article" date="2010" name="J. Bacteriol.">
        <title>Genome sequence of the oligotrophic marine Gammaproteobacterium HTCC2143, isolated from the Oregon Coast.</title>
        <authorList>
            <person name="Oh H.M."/>
            <person name="Kang I."/>
            <person name="Ferriera S."/>
            <person name="Giovannoni S.J."/>
            <person name="Cho J.C."/>
        </authorList>
    </citation>
    <scope>NUCLEOTIDE SEQUENCE [LARGE SCALE GENOMIC DNA]</scope>
    <source>
        <strain evidence="2 3">HTCC2143</strain>
    </source>
</reference>
<dbReference type="Proteomes" id="UP000004931">
    <property type="component" value="Unassembled WGS sequence"/>
</dbReference>
<dbReference type="PROSITE" id="PS51833">
    <property type="entry name" value="HDOD"/>
    <property type="match status" value="1"/>
</dbReference>
<dbReference type="Pfam" id="PF08668">
    <property type="entry name" value="HDOD"/>
    <property type="match status" value="1"/>
</dbReference>
<evidence type="ECO:0000259" key="1">
    <source>
        <dbReference type="PROSITE" id="PS51833"/>
    </source>
</evidence>
<dbReference type="eggNOG" id="COG1639">
    <property type="taxonomic scope" value="Bacteria"/>
</dbReference>
<dbReference type="InterPro" id="IPR052340">
    <property type="entry name" value="RNase_Y/CdgJ"/>
</dbReference>
<name>A0YCL3_9GAMM</name>
<dbReference type="STRING" id="247633.GP2143_08279"/>
<dbReference type="PANTHER" id="PTHR33525">
    <property type="match status" value="1"/>
</dbReference>
<dbReference type="AlphaFoldDB" id="A0YCL3"/>
<dbReference type="InterPro" id="IPR013976">
    <property type="entry name" value="HDOD"/>
</dbReference>
<dbReference type="OrthoDB" id="598113at2"/>
<comment type="caution">
    <text evidence="2">The sequence shown here is derived from an EMBL/GenBank/DDBJ whole genome shotgun (WGS) entry which is preliminary data.</text>
</comment>
<gene>
    <name evidence="2" type="ORF">GP2143_08279</name>
</gene>
<dbReference type="EMBL" id="AAVT01000003">
    <property type="protein sequence ID" value="EAW31532.1"/>
    <property type="molecule type" value="Genomic_DNA"/>
</dbReference>
<keyword evidence="3" id="KW-1185">Reference proteome</keyword>
<dbReference type="Gene3D" id="1.10.3210.10">
    <property type="entry name" value="Hypothetical protein af1432"/>
    <property type="match status" value="1"/>
</dbReference>
<protein>
    <recommendedName>
        <fullName evidence="1">HDOD domain-containing protein</fullName>
    </recommendedName>
</protein>
<evidence type="ECO:0000313" key="2">
    <source>
        <dbReference type="EMBL" id="EAW31532.1"/>
    </source>
</evidence>
<accession>A0YCL3</accession>